<dbReference type="SUPFAM" id="SSF54909">
    <property type="entry name" value="Dimeric alpha+beta barrel"/>
    <property type="match status" value="1"/>
</dbReference>
<evidence type="ECO:0000259" key="2">
    <source>
        <dbReference type="Pfam" id="PF03795"/>
    </source>
</evidence>
<dbReference type="EMBL" id="VIVL01000008">
    <property type="protein sequence ID" value="TWD78040.1"/>
    <property type="molecule type" value="Genomic_DNA"/>
</dbReference>
<evidence type="ECO:0000313" key="3">
    <source>
        <dbReference type="EMBL" id="TWD78040.1"/>
    </source>
</evidence>
<accession>A0A561BGP8</accession>
<dbReference type="InterPro" id="IPR051807">
    <property type="entry name" value="Sec-metab_biosynth-assoc"/>
</dbReference>
<evidence type="ECO:0000256" key="1">
    <source>
        <dbReference type="ARBA" id="ARBA00007689"/>
    </source>
</evidence>
<reference evidence="3 4" key="1">
    <citation type="submission" date="2019-06" db="EMBL/GenBank/DDBJ databases">
        <title>Sorghum-associated microbial communities from plants grown in Nebraska, USA.</title>
        <authorList>
            <person name="Schachtman D."/>
        </authorList>
    </citation>
    <scope>NUCLEOTIDE SEQUENCE [LARGE SCALE GENOMIC DNA]</scope>
    <source>
        <strain evidence="3 4">T529</strain>
    </source>
</reference>
<dbReference type="InterPro" id="IPR011008">
    <property type="entry name" value="Dimeric_a/b-barrel"/>
</dbReference>
<feature type="domain" description="YCII-related" evidence="2">
    <location>
        <begin position="15"/>
        <end position="101"/>
    </location>
</feature>
<dbReference type="Gene3D" id="3.30.70.1060">
    <property type="entry name" value="Dimeric alpha+beta barrel"/>
    <property type="match status" value="1"/>
</dbReference>
<comment type="caution">
    <text evidence="3">The sequence shown here is derived from an EMBL/GenBank/DDBJ whole genome shotgun (WGS) entry which is preliminary data.</text>
</comment>
<dbReference type="AlphaFoldDB" id="A0A561BGP8"/>
<evidence type="ECO:0000313" key="4">
    <source>
        <dbReference type="Proteomes" id="UP000319722"/>
    </source>
</evidence>
<dbReference type="InterPro" id="IPR005545">
    <property type="entry name" value="YCII"/>
</dbReference>
<dbReference type="Pfam" id="PF03795">
    <property type="entry name" value="YCII"/>
    <property type="match status" value="1"/>
</dbReference>
<dbReference type="Proteomes" id="UP000319722">
    <property type="component" value="Unassembled WGS sequence"/>
</dbReference>
<protein>
    <recommendedName>
        <fullName evidence="2">YCII-related domain-containing protein</fullName>
    </recommendedName>
</protein>
<proteinExistence type="inferred from homology"/>
<sequence length="115" mass="12684">MFPVHGTCEDAISKMLYTFFLIDKPGSKELRLQLRPAHKAYLAQVADRIAFAGPLLTDDGTSMIGSLLSIEFASRDDALTWLNDEPFTHAGVYASSSIHAFQNLWPQKAGFPPAK</sequence>
<comment type="similarity">
    <text evidence="1">Belongs to the YciI family.</text>
</comment>
<name>A0A561BGP8_9BURK</name>
<dbReference type="PANTHER" id="PTHR33606">
    <property type="entry name" value="PROTEIN YCII"/>
    <property type="match status" value="1"/>
</dbReference>
<organism evidence="3 4">
    <name type="scientific">Variovorax beijingensis</name>
    <dbReference type="NCBI Taxonomy" id="2496117"/>
    <lineage>
        <taxon>Bacteria</taxon>
        <taxon>Pseudomonadati</taxon>
        <taxon>Pseudomonadota</taxon>
        <taxon>Betaproteobacteria</taxon>
        <taxon>Burkholderiales</taxon>
        <taxon>Comamonadaceae</taxon>
        <taxon>Variovorax</taxon>
    </lineage>
</organism>
<gene>
    <name evidence="3" type="ORF">FB547_10895</name>
</gene>
<dbReference type="PANTHER" id="PTHR33606:SF3">
    <property type="entry name" value="PROTEIN YCII"/>
    <property type="match status" value="1"/>
</dbReference>